<reference evidence="1" key="6">
    <citation type="submission" date="2004-03" db="EMBL/GenBank/DDBJ databases">
        <authorList>
            <person name="Arakawa T."/>
            <person name="Carninci P."/>
            <person name="Fukuda S."/>
            <person name="Hashizume W."/>
            <person name="Hayashida K."/>
            <person name="Hori F."/>
            <person name="Iida J."/>
            <person name="Imamura K."/>
            <person name="Imotani K."/>
            <person name="Itoh M."/>
            <person name="Kanagawa S."/>
            <person name="Kawai J."/>
            <person name="Kojima M."/>
            <person name="Konno H."/>
            <person name="Murata M."/>
            <person name="Nakamura M."/>
            <person name="Ninomiya N."/>
            <person name="Nishiyori H."/>
            <person name="Nomura K."/>
            <person name="Ohno M."/>
            <person name="Sakazume N."/>
            <person name="Sano H."/>
            <person name="Sasaki D."/>
            <person name="Shibata K."/>
            <person name="Shiraki T."/>
            <person name="Tagami M."/>
            <person name="Tagami Y."/>
            <person name="Waki K."/>
            <person name="Watahiki A."/>
            <person name="Muramatsu M."/>
            <person name="Hayashizaki Y."/>
        </authorList>
    </citation>
    <scope>NUCLEOTIDE SEQUENCE</scope>
    <source>
        <strain evidence="1">C57BL/6J</strain>
    </source>
</reference>
<reference evidence="1" key="3">
    <citation type="journal article" date="2000" name="Genome Res.">
        <title>RIKEN integrated sequence analysis (RISA) system--384-format sequencing pipeline with 384 multicapillary sequencer.</title>
        <authorList>
            <person name="Shibata K."/>
            <person name="Itoh M."/>
            <person name="Aizawa K."/>
            <person name="Nagaoka S."/>
            <person name="Sasaki N."/>
            <person name="Carninci P."/>
            <person name="Konno H."/>
            <person name="Akiyama J."/>
            <person name="Nishi K."/>
            <person name="Kitsunai T."/>
            <person name="Tashiro H."/>
            <person name="Itoh M."/>
            <person name="Sumi N."/>
            <person name="Ishii Y."/>
            <person name="Nakamura S."/>
            <person name="Hazama M."/>
            <person name="Nishine T."/>
            <person name="Harada A."/>
            <person name="Yamamoto R."/>
            <person name="Matsumoto H."/>
            <person name="Sakaguchi S."/>
            <person name="Ikegami T."/>
            <person name="Kashiwagi K."/>
            <person name="Fujiwake S."/>
            <person name="Inoue K."/>
            <person name="Togawa Y."/>
            <person name="Izawa M."/>
            <person name="Ohara E."/>
            <person name="Watahiki M."/>
            <person name="Yoneda Y."/>
            <person name="Ishikawa T."/>
            <person name="Ozawa K."/>
            <person name="Tanaka T."/>
            <person name="Matsuura S."/>
            <person name="Kawai J."/>
            <person name="Okazaki Y."/>
            <person name="Muramatsu M."/>
            <person name="Inoue Y."/>
            <person name="Kira A."/>
            <person name="Hayashizaki Y."/>
        </authorList>
    </citation>
    <scope>NUCLEOTIDE SEQUENCE</scope>
    <source>
        <strain evidence="1">C57BL/6J</strain>
    </source>
</reference>
<reference evidence="1" key="4">
    <citation type="journal article" date="2001" name="Nature">
        <title>Functional annotation of a full-length mouse cDNA collection.</title>
        <authorList>
            <consortium name="The RIKEN Genome Exploration Research Group Phase II Team and the FANTOM Consortium"/>
        </authorList>
    </citation>
    <scope>NUCLEOTIDE SEQUENCE</scope>
    <source>
        <strain evidence="1">C57BL/6J</strain>
    </source>
</reference>
<evidence type="ECO:0000313" key="2">
    <source>
        <dbReference type="MGI" id="MGI:3641783"/>
    </source>
</evidence>
<evidence type="ECO:0000313" key="1">
    <source>
        <dbReference type="EMBL" id="BAE27833.1"/>
    </source>
</evidence>
<reference evidence="1" key="5">
    <citation type="journal article" date="2002" name="Nature">
        <title>Analysis of the mouse transcriptome based on functional annotation of 60,770 full-length cDNAs.</title>
        <authorList>
            <consortium name="The FANTOM Consortium and the RIKEN Genome Exploration Research Group Phase I and II Team"/>
        </authorList>
    </citation>
    <scope>NUCLEOTIDE SEQUENCE</scope>
    <source>
        <strain evidence="1">C57BL/6J</strain>
    </source>
</reference>
<reference evidence="1" key="8">
    <citation type="journal article" date="2005" name="Science">
        <title>Antisense Transcription in the Mammalian Transcriptome.</title>
        <authorList>
            <consortium name="RIKEN Genome Exploration Research Group and Genome Science Group (Genome Network Project Core Group) and the FANTOM Consortium"/>
        </authorList>
    </citation>
    <scope>NUCLEOTIDE SEQUENCE</scope>
    <source>
        <strain evidence="1">C57BL/6J</strain>
    </source>
</reference>
<reference evidence="1" key="7">
    <citation type="journal article" date="2005" name="Science">
        <title>The Transcriptional Landscape of the Mammalian Genome.</title>
        <authorList>
            <consortium name="The FANTOM Consortium"/>
            <consortium name="Riken Genome Exploration Research Group and Genome Science Group (Genome Network Project Core Group)"/>
        </authorList>
    </citation>
    <scope>NUCLEOTIDE SEQUENCE</scope>
    <source>
        <strain evidence="1">C57BL/6J</strain>
    </source>
</reference>
<dbReference type="EMBL" id="AK147301">
    <property type="protein sequence ID" value="BAE27833.1"/>
    <property type="molecule type" value="mRNA"/>
</dbReference>
<dbReference type="AlphaFoldDB" id="Q3UHM4"/>
<gene>
    <name evidence="2" type="primary">Gm10723</name>
</gene>
<name>Q3UHM4_MOUSE</name>
<organism evidence="1">
    <name type="scientific">Mus musculus</name>
    <name type="common">Mouse</name>
    <dbReference type="NCBI Taxonomy" id="10090"/>
    <lineage>
        <taxon>Eukaryota</taxon>
        <taxon>Metazoa</taxon>
        <taxon>Chordata</taxon>
        <taxon>Craniata</taxon>
        <taxon>Vertebrata</taxon>
        <taxon>Euteleostomi</taxon>
        <taxon>Mammalia</taxon>
        <taxon>Eutheria</taxon>
        <taxon>Euarchontoglires</taxon>
        <taxon>Glires</taxon>
        <taxon>Rodentia</taxon>
        <taxon>Myomorpha</taxon>
        <taxon>Muroidea</taxon>
        <taxon>Muridae</taxon>
        <taxon>Murinae</taxon>
        <taxon>Mus</taxon>
        <taxon>Mus</taxon>
    </lineage>
</organism>
<proteinExistence type="evidence at transcript level"/>
<reference evidence="1" key="1">
    <citation type="journal article" date="1999" name="Methods Enzymol.">
        <title>High-efficiency full-length cDNA cloning.</title>
        <authorList>
            <person name="Carninci P."/>
            <person name="Hayashizaki Y."/>
        </authorList>
    </citation>
    <scope>NUCLEOTIDE SEQUENCE</scope>
    <source>
        <strain evidence="1">C57BL/6J</strain>
    </source>
</reference>
<accession>Q3UHM4</accession>
<protein>
    <submittedName>
        <fullName evidence="1">Uncharacterized protein</fullName>
    </submittedName>
</protein>
<sequence length="122" mass="13684">MYENVSGAFSKRTTTVPFQIRFSVGMKTSLNEKQHVANVYILALTHSVQLPGCMAIGRNLMPIMEKMALWSFFRVLICHLATWNDAVGKGTFRDPLQVGTSTGFENLWVGGREQEKMLTGKN</sequence>
<dbReference type="MGI" id="MGI:3641783">
    <property type="gene designation" value="Gm10723"/>
</dbReference>
<dbReference type="AGR" id="MGI:3641783"/>
<reference evidence="1" key="2">
    <citation type="journal article" date="2000" name="Genome Res.">
        <title>Normalization and subtraction of cap-trapper-selected cDNAs to prepare full-length cDNA libraries for rapid discovery of new genes.</title>
        <authorList>
            <person name="Carninci P."/>
            <person name="Shibata Y."/>
            <person name="Hayatsu N."/>
            <person name="Sugahara Y."/>
            <person name="Shibata K."/>
            <person name="Itoh M."/>
            <person name="Konno H."/>
            <person name="Okazaki Y."/>
            <person name="Muramatsu M."/>
            <person name="Hayashizaki Y."/>
        </authorList>
    </citation>
    <scope>NUCLEOTIDE SEQUENCE</scope>
    <source>
        <strain evidence="1">C57BL/6J</strain>
    </source>
</reference>